<dbReference type="Proteomes" id="UP000070444">
    <property type="component" value="Unassembled WGS sequence"/>
</dbReference>
<accession>A0A137NZB9</accession>
<feature type="coiled-coil region" evidence="1">
    <location>
        <begin position="215"/>
        <end position="290"/>
    </location>
</feature>
<organism evidence="3 4">
    <name type="scientific">Conidiobolus coronatus (strain ATCC 28846 / CBS 209.66 / NRRL 28638)</name>
    <name type="common">Delacroixia coronata</name>
    <dbReference type="NCBI Taxonomy" id="796925"/>
    <lineage>
        <taxon>Eukaryota</taxon>
        <taxon>Fungi</taxon>
        <taxon>Fungi incertae sedis</taxon>
        <taxon>Zoopagomycota</taxon>
        <taxon>Entomophthoromycotina</taxon>
        <taxon>Entomophthoromycetes</taxon>
        <taxon>Entomophthorales</taxon>
        <taxon>Ancylistaceae</taxon>
        <taxon>Conidiobolus</taxon>
    </lineage>
</organism>
<proteinExistence type="predicted"/>
<sequence length="470" mass="53527">MTTINNNTEAKKVAKRPQRPSRDVMLEKVKAVEAKIEQHQAKLFVVKDQISGTSLSTEKNDKMTNLKQKLNVLREEQSEIKKSRTNVFTQISQLQASIKKKKSELDAIFSKTNFKSLDALEDHIDKLESKVESGTLKIIEEKKALQELSQLKKFKKNFSNVSTLQESIDADNQNLDQLRTLLNDSKSEIINSSYDSIKGELDDLYKDDQSVRQDKTKLYAKRDELQKEINALYDEKRAIQSEYRTANENYATWKRENEARKKEEEEKNKLQEEQDRLNELIAEEREAAEAPAFESELNLCNGLLAYFGTILNQELVKTTETTTKANNLPTLNIRKVEDSEAPKGFVVKKKNDDDFLFAGSKSKKKNNKKETQSAKPAALKIPIGVMESLFSLKIQAPLSVSEVQSTVEKVQEKKQYYLDNQDRVTEEKKAKLESKFALLSEKLKQLKITPNSSNPGTPANGEEAQPIAAE</sequence>
<dbReference type="OMA" id="AHWKEDQ"/>
<evidence type="ECO:0000313" key="3">
    <source>
        <dbReference type="EMBL" id="KXN68166.1"/>
    </source>
</evidence>
<feature type="region of interest" description="Disordered" evidence="2">
    <location>
        <begin position="447"/>
        <end position="470"/>
    </location>
</feature>
<protein>
    <recommendedName>
        <fullName evidence="5">Nuclear segregation protein BFR1</fullName>
    </recommendedName>
</protein>
<keyword evidence="4" id="KW-1185">Reference proteome</keyword>
<dbReference type="EMBL" id="KQ964591">
    <property type="protein sequence ID" value="KXN68166.1"/>
    <property type="molecule type" value="Genomic_DNA"/>
</dbReference>
<keyword evidence="1" id="KW-0175">Coiled coil</keyword>
<gene>
    <name evidence="3" type="ORF">CONCODRAFT_51792</name>
</gene>
<name>A0A137NZB9_CONC2</name>
<dbReference type="AlphaFoldDB" id="A0A137NZB9"/>
<dbReference type="STRING" id="796925.A0A137NZB9"/>
<evidence type="ECO:0000256" key="2">
    <source>
        <dbReference type="SAM" id="MobiDB-lite"/>
    </source>
</evidence>
<dbReference type="GO" id="GO:0003729">
    <property type="term" value="F:mRNA binding"/>
    <property type="evidence" value="ECO:0007669"/>
    <property type="project" value="TreeGrafter"/>
</dbReference>
<evidence type="ECO:0000313" key="4">
    <source>
        <dbReference type="Proteomes" id="UP000070444"/>
    </source>
</evidence>
<feature type="region of interest" description="Disordered" evidence="2">
    <location>
        <begin position="1"/>
        <end position="22"/>
    </location>
</feature>
<evidence type="ECO:0008006" key="5">
    <source>
        <dbReference type="Google" id="ProtNLM"/>
    </source>
</evidence>
<evidence type="ECO:0000256" key="1">
    <source>
        <dbReference type="SAM" id="Coils"/>
    </source>
</evidence>
<dbReference type="PANTHER" id="PTHR31027:SF2">
    <property type="entry name" value="LEBERCILIN DOMAIN-CONTAINING PROTEIN"/>
    <property type="match status" value="1"/>
</dbReference>
<reference evidence="3 4" key="1">
    <citation type="journal article" date="2015" name="Genome Biol. Evol.">
        <title>Phylogenomic analyses indicate that early fungi evolved digesting cell walls of algal ancestors of land plants.</title>
        <authorList>
            <person name="Chang Y."/>
            <person name="Wang S."/>
            <person name="Sekimoto S."/>
            <person name="Aerts A.L."/>
            <person name="Choi C."/>
            <person name="Clum A."/>
            <person name="LaButti K.M."/>
            <person name="Lindquist E.A."/>
            <person name="Yee Ngan C."/>
            <person name="Ohm R.A."/>
            <person name="Salamov A.A."/>
            <person name="Grigoriev I.V."/>
            <person name="Spatafora J.W."/>
            <person name="Berbee M.L."/>
        </authorList>
    </citation>
    <scope>NUCLEOTIDE SEQUENCE [LARGE SCALE GENOMIC DNA]</scope>
    <source>
        <strain evidence="3 4">NRRL 28638</strain>
    </source>
</reference>
<dbReference type="GO" id="GO:0042175">
    <property type="term" value="C:nuclear outer membrane-endoplasmic reticulum membrane network"/>
    <property type="evidence" value="ECO:0007669"/>
    <property type="project" value="TreeGrafter"/>
</dbReference>
<feature type="compositionally biased region" description="Polar residues" evidence="2">
    <location>
        <begin position="448"/>
        <end position="457"/>
    </location>
</feature>
<dbReference type="GO" id="GO:0005783">
    <property type="term" value="C:endoplasmic reticulum"/>
    <property type="evidence" value="ECO:0007669"/>
    <property type="project" value="TreeGrafter"/>
</dbReference>
<dbReference type="GO" id="GO:1990904">
    <property type="term" value="C:ribonucleoprotein complex"/>
    <property type="evidence" value="ECO:0007669"/>
    <property type="project" value="TreeGrafter"/>
</dbReference>
<dbReference type="GO" id="GO:0008298">
    <property type="term" value="P:intracellular mRNA localization"/>
    <property type="evidence" value="ECO:0007669"/>
    <property type="project" value="TreeGrafter"/>
</dbReference>
<dbReference type="InterPro" id="IPR039604">
    <property type="entry name" value="Bfr1"/>
</dbReference>
<dbReference type="OrthoDB" id="2195113at2759"/>
<feature type="coiled-coil region" evidence="1">
    <location>
        <begin position="22"/>
        <end position="86"/>
    </location>
</feature>
<dbReference type="PANTHER" id="PTHR31027">
    <property type="entry name" value="NUCLEAR SEGREGATION PROTEIN BFR1"/>
    <property type="match status" value="1"/>
</dbReference>